<sequence>MTFRKEFKVGQKVLLFNSHLKLIIGNLRSKWDGSFVIINVLLYGTVEIRDEATDNIFKVDGHQLKPFHESPTVMKGDVDDLSLVKSILQKALKVVTRARFVPPTYIKDLHDRLQRLYQGTRSVEEYHKEMEMNLVRAQIRESDEVTMTQFLYGLNREVQDVVEL</sequence>
<dbReference type="Proteomes" id="UP000257109">
    <property type="component" value="Unassembled WGS sequence"/>
</dbReference>
<evidence type="ECO:0000259" key="1">
    <source>
        <dbReference type="Pfam" id="PF03732"/>
    </source>
</evidence>
<organism evidence="2 3">
    <name type="scientific">Mucuna pruriens</name>
    <name type="common">Velvet bean</name>
    <name type="synonym">Dolichos pruriens</name>
    <dbReference type="NCBI Taxonomy" id="157652"/>
    <lineage>
        <taxon>Eukaryota</taxon>
        <taxon>Viridiplantae</taxon>
        <taxon>Streptophyta</taxon>
        <taxon>Embryophyta</taxon>
        <taxon>Tracheophyta</taxon>
        <taxon>Spermatophyta</taxon>
        <taxon>Magnoliopsida</taxon>
        <taxon>eudicotyledons</taxon>
        <taxon>Gunneridae</taxon>
        <taxon>Pentapetalae</taxon>
        <taxon>rosids</taxon>
        <taxon>fabids</taxon>
        <taxon>Fabales</taxon>
        <taxon>Fabaceae</taxon>
        <taxon>Papilionoideae</taxon>
        <taxon>50 kb inversion clade</taxon>
        <taxon>NPAAA clade</taxon>
        <taxon>indigoferoid/millettioid clade</taxon>
        <taxon>Phaseoleae</taxon>
        <taxon>Mucuna</taxon>
    </lineage>
</organism>
<feature type="domain" description="Retrotransposon gag" evidence="1">
    <location>
        <begin position="91"/>
        <end position="156"/>
    </location>
</feature>
<reference evidence="2" key="1">
    <citation type="submission" date="2018-05" db="EMBL/GenBank/DDBJ databases">
        <title>Draft genome of Mucuna pruriens seed.</title>
        <authorList>
            <person name="Nnadi N.E."/>
            <person name="Vos R."/>
            <person name="Hasami M.H."/>
            <person name="Devisetty U.K."/>
            <person name="Aguiy J.C."/>
        </authorList>
    </citation>
    <scope>NUCLEOTIDE SEQUENCE [LARGE SCALE GENOMIC DNA]</scope>
    <source>
        <strain evidence="2">JCA_2017</strain>
    </source>
</reference>
<evidence type="ECO:0000313" key="3">
    <source>
        <dbReference type="Proteomes" id="UP000257109"/>
    </source>
</evidence>
<dbReference type="InterPro" id="IPR005162">
    <property type="entry name" value="Retrotrans_gag_dom"/>
</dbReference>
<dbReference type="AlphaFoldDB" id="A0A371H503"/>
<dbReference type="PANTHER" id="PTHR35046:SF9">
    <property type="entry name" value="RNA-DIRECTED DNA POLYMERASE"/>
    <property type="match status" value="1"/>
</dbReference>
<name>A0A371H503_MUCPR</name>
<keyword evidence="3" id="KW-1185">Reference proteome</keyword>
<dbReference type="EMBL" id="QJKJ01003553">
    <property type="protein sequence ID" value="RDX97898.1"/>
    <property type="molecule type" value="Genomic_DNA"/>
</dbReference>
<dbReference type="PANTHER" id="PTHR35046">
    <property type="entry name" value="ZINC KNUCKLE (CCHC-TYPE) FAMILY PROTEIN"/>
    <property type="match status" value="1"/>
</dbReference>
<dbReference type="Pfam" id="PF03732">
    <property type="entry name" value="Retrotrans_gag"/>
    <property type="match status" value="1"/>
</dbReference>
<evidence type="ECO:0000313" key="2">
    <source>
        <dbReference type="EMBL" id="RDX97898.1"/>
    </source>
</evidence>
<proteinExistence type="predicted"/>
<dbReference type="OrthoDB" id="2269275at2759"/>
<protein>
    <recommendedName>
        <fullName evidence="1">Retrotransposon gag domain-containing protein</fullName>
    </recommendedName>
</protein>
<comment type="caution">
    <text evidence="2">The sequence shown here is derived from an EMBL/GenBank/DDBJ whole genome shotgun (WGS) entry which is preliminary data.</text>
</comment>
<gene>
    <name evidence="2" type="ORF">CR513_19274</name>
</gene>
<accession>A0A371H503</accession>
<feature type="non-terminal residue" evidence="2">
    <location>
        <position position="1"/>
    </location>
</feature>